<dbReference type="Proteomes" id="UP000030161">
    <property type="component" value="Unassembled WGS sequence"/>
</dbReference>
<evidence type="ECO:0000313" key="3">
    <source>
        <dbReference type="Proteomes" id="UP000030161"/>
    </source>
</evidence>
<evidence type="ECO:0000256" key="1">
    <source>
        <dbReference type="SAM" id="Phobius"/>
    </source>
</evidence>
<protein>
    <submittedName>
        <fullName evidence="2">Uncharacterized protein</fullName>
    </submittedName>
</protein>
<sequence length="130" mass="15639">MKEEICLLFFFSRSFLLRIKLVLMSLYHFRWIFSFGFFLLLLLLLLYSGLLSHVIGIFKSFSFIVFLFFFSPLVPFDIANSTQLLQYSYGYNEKKKKNTKKFDYHINLLDYLQDLYTYSMISNVFTYVSN</sequence>
<evidence type="ECO:0000313" key="2">
    <source>
        <dbReference type="EMBL" id="KGR12741.1"/>
    </source>
</evidence>
<feature type="transmembrane region" description="Helical" evidence="1">
    <location>
        <begin position="21"/>
        <end position="47"/>
    </location>
</feature>
<keyword evidence="1" id="KW-0812">Transmembrane</keyword>
<dbReference type="AlphaFoldDB" id="A0AB34PUV3"/>
<name>A0AB34PUV3_CANAX</name>
<gene>
    <name evidence="2" type="ORF">MG3_02826</name>
</gene>
<dbReference type="EMBL" id="AJIX01000015">
    <property type="protein sequence ID" value="KGR12741.1"/>
    <property type="molecule type" value="Genomic_DNA"/>
</dbReference>
<organism evidence="2 3">
    <name type="scientific">Candida albicans P78048</name>
    <dbReference type="NCBI Taxonomy" id="1094989"/>
    <lineage>
        <taxon>Eukaryota</taxon>
        <taxon>Fungi</taxon>
        <taxon>Dikarya</taxon>
        <taxon>Ascomycota</taxon>
        <taxon>Saccharomycotina</taxon>
        <taxon>Pichiomycetes</taxon>
        <taxon>Debaryomycetaceae</taxon>
        <taxon>Candida/Lodderomyces clade</taxon>
        <taxon>Candida</taxon>
    </lineage>
</organism>
<proteinExistence type="predicted"/>
<feature type="transmembrane region" description="Helical" evidence="1">
    <location>
        <begin position="53"/>
        <end position="74"/>
    </location>
</feature>
<comment type="caution">
    <text evidence="2">The sequence shown here is derived from an EMBL/GenBank/DDBJ whole genome shotgun (WGS) entry which is preliminary data.</text>
</comment>
<accession>A0AB34PUV3</accession>
<reference evidence="2 3" key="1">
    <citation type="submission" date="2013-12" db="EMBL/GenBank/DDBJ databases">
        <title>The Genome Sequence of Candida albicans P78048.</title>
        <authorList>
            <consortium name="The Broad Institute Genome Sequencing Platform"/>
            <consortium name="The Broad Institute Genome Sequencing Center for Infectious Disease"/>
            <person name="Cuomo C."/>
            <person name="Bennett R."/>
            <person name="Hirakawa M."/>
            <person name="Noverr M."/>
            <person name="Mitchell A."/>
            <person name="Young S.K."/>
            <person name="Zeng Q."/>
            <person name="Gargeya S."/>
            <person name="Fitzgerald M."/>
            <person name="Abouelleil A."/>
            <person name="Alvarado L."/>
            <person name="Berlin A.M."/>
            <person name="Chapman S.B."/>
            <person name="Dewar J."/>
            <person name="Goldberg J."/>
            <person name="Griggs A."/>
            <person name="Gujja S."/>
            <person name="Hansen M."/>
            <person name="Howarth C."/>
            <person name="Imamovic A."/>
            <person name="Larimer J."/>
            <person name="McCowan C."/>
            <person name="Murphy C."/>
            <person name="Pearson M."/>
            <person name="Priest M."/>
            <person name="Roberts A."/>
            <person name="Saif S."/>
            <person name="Shea T."/>
            <person name="Sykes S."/>
            <person name="Wortman J."/>
            <person name="Nusbaum C."/>
            <person name="Birren B."/>
        </authorList>
    </citation>
    <scope>NUCLEOTIDE SEQUENCE [LARGE SCALE GENOMIC DNA]</scope>
    <source>
        <strain evidence="2 3">P78048</strain>
    </source>
</reference>
<keyword evidence="1" id="KW-0472">Membrane</keyword>
<keyword evidence="1" id="KW-1133">Transmembrane helix</keyword>